<gene>
    <name evidence="4" type="ORF">KHLLAP_LOCUS10978</name>
</gene>
<evidence type="ECO:0000259" key="3">
    <source>
        <dbReference type="PROSITE" id="PS51021"/>
    </source>
</evidence>
<dbReference type="Proteomes" id="UP001295740">
    <property type="component" value="Unassembled WGS sequence"/>
</dbReference>
<dbReference type="SUPFAM" id="SSF103657">
    <property type="entry name" value="BAR/IMD domain-like"/>
    <property type="match status" value="1"/>
</dbReference>
<proteinExistence type="predicted"/>
<feature type="compositionally biased region" description="Basic and acidic residues" evidence="2">
    <location>
        <begin position="265"/>
        <end position="281"/>
    </location>
</feature>
<dbReference type="Gene3D" id="1.20.1270.60">
    <property type="entry name" value="Arfaptin homology (AH) domain/BAR domain"/>
    <property type="match status" value="1"/>
</dbReference>
<comment type="caution">
    <text evidence="4">The sequence shown here is derived from an EMBL/GenBank/DDBJ whole genome shotgun (WGS) entry which is preliminary data.</text>
</comment>
<feature type="compositionally biased region" description="Polar residues" evidence="2">
    <location>
        <begin position="354"/>
        <end position="370"/>
    </location>
</feature>
<organism evidence="4 5">
    <name type="scientific">Anthostomella pinea</name>
    <dbReference type="NCBI Taxonomy" id="933095"/>
    <lineage>
        <taxon>Eukaryota</taxon>
        <taxon>Fungi</taxon>
        <taxon>Dikarya</taxon>
        <taxon>Ascomycota</taxon>
        <taxon>Pezizomycotina</taxon>
        <taxon>Sordariomycetes</taxon>
        <taxon>Xylariomycetidae</taxon>
        <taxon>Xylariales</taxon>
        <taxon>Xylariaceae</taxon>
        <taxon>Anthostomella</taxon>
    </lineage>
</organism>
<feature type="region of interest" description="Disordered" evidence="2">
    <location>
        <begin position="230"/>
        <end position="459"/>
    </location>
</feature>
<dbReference type="SMART" id="SM00721">
    <property type="entry name" value="BAR"/>
    <property type="match status" value="1"/>
</dbReference>
<protein>
    <submittedName>
        <fullName evidence="4">Uu.00g133190.m01.CDS01</fullName>
    </submittedName>
</protein>
<accession>A0AAI8VTL5</accession>
<dbReference type="AlphaFoldDB" id="A0AAI8VTL5"/>
<feature type="domain" description="BAR" evidence="3">
    <location>
        <begin position="15"/>
        <end position="238"/>
    </location>
</feature>
<dbReference type="CDD" id="cd07593">
    <property type="entry name" value="BAR_MUG137_fungi"/>
    <property type="match status" value="1"/>
</dbReference>
<dbReference type="Pfam" id="PF03114">
    <property type="entry name" value="BAR"/>
    <property type="match status" value="1"/>
</dbReference>
<feature type="compositionally biased region" description="Polar residues" evidence="2">
    <location>
        <begin position="253"/>
        <end position="264"/>
    </location>
</feature>
<dbReference type="EMBL" id="CAUWAG010000016">
    <property type="protein sequence ID" value="CAJ2510510.1"/>
    <property type="molecule type" value="Genomic_DNA"/>
</dbReference>
<keyword evidence="1" id="KW-0175">Coiled coil</keyword>
<sequence length="459" mass="51734">MVFTKKLDRAFQWAGEKMGQEAKTSNTDEFKMLETEMALRHDGMDRLQKSGNAYVKSLSRRGETFEDKEKGLPVSYLGRTMISHGEDFDPDSEFGNCLIAMGRGNERIAGIQESYTAHATSYWLEGLERSLAMMKEYQAARKKLEQRRLTYDSSTTKMQKAKREDFRLEDELRASKAKYEESQEDVYRRMQDIKETEADSVQDLTNFLDCELDYYERCAEELRRVKQDWVAGQSQTQGGLRPDYGQPRRGTNRSRSNTANTAHSYSERNDRTERWATRQDVYEEEPTPEPVRMPIRSGRYPGSGSVSPEAPRPEAPRPNVNRASTYGGSFEGPASRQPTYREAPPPPMPELRKTTTAPSNVPTNVGSLRNNLRPVGRIQTNQNLRPDCFADDYDTTTSSGSPEYDRSESPATSYGSLSRTASNIGLGATGSGKKAPPPPPPSRAKKPAPPIPAKREMAY</sequence>
<dbReference type="InterPro" id="IPR027267">
    <property type="entry name" value="AH/BAR_dom_sf"/>
</dbReference>
<name>A0AAI8VTL5_9PEZI</name>
<dbReference type="InterPro" id="IPR004148">
    <property type="entry name" value="BAR_dom"/>
</dbReference>
<evidence type="ECO:0000313" key="5">
    <source>
        <dbReference type="Proteomes" id="UP001295740"/>
    </source>
</evidence>
<keyword evidence="5" id="KW-1185">Reference proteome</keyword>
<feature type="compositionally biased region" description="Pro residues" evidence="2">
    <location>
        <begin position="435"/>
        <end position="452"/>
    </location>
</feature>
<dbReference type="PROSITE" id="PS51021">
    <property type="entry name" value="BAR"/>
    <property type="match status" value="1"/>
</dbReference>
<evidence type="ECO:0000313" key="4">
    <source>
        <dbReference type="EMBL" id="CAJ2510510.1"/>
    </source>
</evidence>
<evidence type="ECO:0000256" key="2">
    <source>
        <dbReference type="SAM" id="MobiDB-lite"/>
    </source>
</evidence>
<feature type="coiled-coil region" evidence="1">
    <location>
        <begin position="127"/>
        <end position="178"/>
    </location>
</feature>
<feature type="compositionally biased region" description="Polar residues" evidence="2">
    <location>
        <begin position="409"/>
        <end position="423"/>
    </location>
</feature>
<reference evidence="4" key="1">
    <citation type="submission" date="2023-10" db="EMBL/GenBank/DDBJ databases">
        <authorList>
            <person name="Hackl T."/>
        </authorList>
    </citation>
    <scope>NUCLEOTIDE SEQUENCE</scope>
</reference>
<dbReference type="GO" id="GO:0005737">
    <property type="term" value="C:cytoplasm"/>
    <property type="evidence" value="ECO:0007669"/>
    <property type="project" value="InterPro"/>
</dbReference>
<evidence type="ECO:0000256" key="1">
    <source>
        <dbReference type="SAM" id="Coils"/>
    </source>
</evidence>